<dbReference type="PANTHER" id="PTHR48098">
    <property type="entry name" value="ENTEROCHELIN ESTERASE-RELATED"/>
    <property type="match status" value="1"/>
</dbReference>
<sequence>MKAQMFTLESKDLQKSFDVAVFGESGTPVLVFPEGDSSFASWQEAGMIDGLASLMDDGAVQLFCVDSADDLGWYSRFAIDEYRVDNIEGYLSFVKDGLVPFVRAHAASPAAPVALGAGMGALNATLAVLRDPASFGGLLALSGSYDVRAFVNGEPSALWEKVSPLSLVDALGPRAKATQELKRLRLAFVCGQEQSESGIASQKTLEEALAQKGVKATFEYWGYDVSHSWGWWLEETRQLLPAILSPGGLEERRVSARVAYAANEDEHARAALTDARERLAAARDALKIAIKDAEATAARVQREDASVEQKRGREADLMAKAAKLWEERDRVAALLAEAEGKARDVQGQADAAAHDRADAEWIAGEAKAAVEHATQNRLSAEARIAECEAAVEAAQAASAAAASALSAVRAEADAEVAAAKRPAAKKAAAKRPAAKKAASKKPAAKKAATKKPAAKKAATTKKTTGTSGAKGGKASPKAARGAK</sequence>
<organism evidence="3 4">
    <name type="scientific">Parafannyhessea umbonata</name>
    <dbReference type="NCBI Taxonomy" id="604330"/>
    <lineage>
        <taxon>Bacteria</taxon>
        <taxon>Bacillati</taxon>
        <taxon>Actinomycetota</taxon>
        <taxon>Coriobacteriia</taxon>
        <taxon>Coriobacteriales</taxon>
        <taxon>Atopobiaceae</taxon>
        <taxon>Parafannyhessea</taxon>
    </lineage>
</organism>
<evidence type="ECO:0000313" key="3">
    <source>
        <dbReference type="EMBL" id="SEH36268.1"/>
    </source>
</evidence>
<evidence type="ECO:0000256" key="2">
    <source>
        <dbReference type="SAM" id="MobiDB-lite"/>
    </source>
</evidence>
<proteinExistence type="predicted"/>
<evidence type="ECO:0000313" key="4">
    <source>
        <dbReference type="Proteomes" id="UP000199135"/>
    </source>
</evidence>
<evidence type="ECO:0000256" key="1">
    <source>
        <dbReference type="SAM" id="Coils"/>
    </source>
</evidence>
<gene>
    <name evidence="3" type="ORF">SAMN05216447_10129</name>
</gene>
<reference evidence="3 4" key="1">
    <citation type="submission" date="2016-10" db="EMBL/GenBank/DDBJ databases">
        <authorList>
            <person name="Varghese N."/>
            <person name="Submissions S."/>
        </authorList>
    </citation>
    <scope>NUCLEOTIDE SEQUENCE [LARGE SCALE GENOMIC DNA]</scope>
    <source>
        <strain evidence="3 4">WCP15</strain>
    </source>
</reference>
<name>A0A1H6HQ17_9ACTN</name>
<feature type="coiled-coil region" evidence="1">
    <location>
        <begin position="272"/>
        <end position="310"/>
    </location>
</feature>
<feature type="region of interest" description="Disordered" evidence="2">
    <location>
        <begin position="421"/>
        <end position="483"/>
    </location>
</feature>
<dbReference type="Pfam" id="PF00756">
    <property type="entry name" value="Esterase"/>
    <property type="match status" value="1"/>
</dbReference>
<dbReference type="InterPro" id="IPR000801">
    <property type="entry name" value="Esterase-like"/>
</dbReference>
<feature type="coiled-coil region" evidence="1">
    <location>
        <begin position="370"/>
        <end position="397"/>
    </location>
</feature>
<dbReference type="SUPFAM" id="SSF53474">
    <property type="entry name" value="alpha/beta-Hydrolases"/>
    <property type="match status" value="1"/>
</dbReference>
<dbReference type="InterPro" id="IPR029058">
    <property type="entry name" value="AB_hydrolase_fold"/>
</dbReference>
<dbReference type="InterPro" id="IPR050583">
    <property type="entry name" value="Mycobacterial_A85_antigen"/>
</dbReference>
<feature type="compositionally biased region" description="Low complexity" evidence="2">
    <location>
        <begin position="455"/>
        <end position="483"/>
    </location>
</feature>
<dbReference type="RefSeq" id="WP_159443945.1">
    <property type="nucleotide sequence ID" value="NZ_FNWT01000001.1"/>
</dbReference>
<accession>A0A1H6HQ17</accession>
<dbReference type="Proteomes" id="UP000199135">
    <property type="component" value="Unassembled WGS sequence"/>
</dbReference>
<feature type="compositionally biased region" description="Basic residues" evidence="2">
    <location>
        <begin position="422"/>
        <end position="454"/>
    </location>
</feature>
<comment type="caution">
    <text evidence="3">The sequence shown here is derived from an EMBL/GenBank/DDBJ whole genome shotgun (WGS) entry which is preliminary data.</text>
</comment>
<keyword evidence="1" id="KW-0175">Coiled coil</keyword>
<dbReference type="Gene3D" id="3.40.50.1820">
    <property type="entry name" value="alpha/beta hydrolase"/>
    <property type="match status" value="1"/>
</dbReference>
<dbReference type="EMBL" id="FNWT01000001">
    <property type="protein sequence ID" value="SEH36268.1"/>
    <property type="molecule type" value="Genomic_DNA"/>
</dbReference>
<dbReference type="PANTHER" id="PTHR48098:SF3">
    <property type="entry name" value="IRON(III) ENTEROBACTIN ESTERASE"/>
    <property type="match status" value="1"/>
</dbReference>
<protein>
    <submittedName>
        <fullName evidence="3">Esterase/lipase superfamily enzyme</fullName>
    </submittedName>
</protein>
<keyword evidence="4" id="KW-1185">Reference proteome</keyword>